<feature type="chain" id="PRO_5013077945" description="Outer membrane protein beta-barrel domain-containing protein" evidence="2">
    <location>
        <begin position="25"/>
        <end position="188"/>
    </location>
</feature>
<dbReference type="RefSeq" id="WP_043712142.1">
    <property type="nucleotide sequence ID" value="NZ_CP022203.1"/>
</dbReference>
<feature type="region of interest" description="Disordered" evidence="1">
    <location>
        <begin position="23"/>
        <end position="48"/>
    </location>
</feature>
<dbReference type="EMBL" id="CP022203">
    <property type="protein sequence ID" value="ATB49826.1"/>
    <property type="molecule type" value="Genomic_DNA"/>
</dbReference>
<keyword evidence="4" id="KW-1185">Reference proteome</keyword>
<evidence type="ECO:0000256" key="2">
    <source>
        <dbReference type="SAM" id="SignalP"/>
    </source>
</evidence>
<name>A0A250K388_9BACT</name>
<evidence type="ECO:0000313" key="4">
    <source>
        <dbReference type="Proteomes" id="UP000217343"/>
    </source>
</evidence>
<reference evidence="3 4" key="1">
    <citation type="submission" date="2017-06" db="EMBL/GenBank/DDBJ databases">
        <title>Sequencing and comparative analysis of myxobacterial genomes.</title>
        <authorList>
            <person name="Rupp O."/>
            <person name="Goesmann A."/>
            <person name="Sogaard-Andersen L."/>
        </authorList>
    </citation>
    <scope>NUCLEOTIDE SEQUENCE [LARGE SCALE GENOMIC DNA]</scope>
    <source>
        <strain evidence="3 4">DSM 14697</strain>
    </source>
</reference>
<organism evidence="3 4">
    <name type="scientific">Corallococcus macrosporus DSM 14697</name>
    <dbReference type="NCBI Taxonomy" id="1189310"/>
    <lineage>
        <taxon>Bacteria</taxon>
        <taxon>Pseudomonadati</taxon>
        <taxon>Myxococcota</taxon>
        <taxon>Myxococcia</taxon>
        <taxon>Myxococcales</taxon>
        <taxon>Cystobacterineae</taxon>
        <taxon>Myxococcaceae</taxon>
        <taxon>Corallococcus</taxon>
    </lineage>
</organism>
<keyword evidence="2" id="KW-0732">Signal</keyword>
<dbReference type="KEGG" id="mmas:MYMAC_005480"/>
<dbReference type="OrthoDB" id="5381740at2"/>
<accession>A0A250K388</accession>
<protein>
    <recommendedName>
        <fullName evidence="5">Outer membrane protein beta-barrel domain-containing protein</fullName>
    </recommendedName>
</protein>
<dbReference type="Proteomes" id="UP000217343">
    <property type="component" value="Chromosome"/>
</dbReference>
<sequence>MMRHVRLCGALAMVAATVPLTASAQSRGRTDGPEESEYGKGGYSGPGGRSVSLQLDWGAAVNSRKPPRGAPEGPPLFVGATLSLWGADWYQLDVSGAYVFDGGRFVGMVGPRFRTWGWPLVFTAGLKAGAIVIPEGEGLRFGISPQVGAEILLGDRENILMALNYTPDIPIGGGGVTHRLGMSIGYKF</sequence>
<evidence type="ECO:0000313" key="3">
    <source>
        <dbReference type="EMBL" id="ATB49826.1"/>
    </source>
</evidence>
<evidence type="ECO:0008006" key="5">
    <source>
        <dbReference type="Google" id="ProtNLM"/>
    </source>
</evidence>
<gene>
    <name evidence="3" type="ORF">MYMAC_005480</name>
</gene>
<evidence type="ECO:0000256" key="1">
    <source>
        <dbReference type="SAM" id="MobiDB-lite"/>
    </source>
</evidence>
<dbReference type="AlphaFoldDB" id="A0A250K388"/>
<feature type="compositionally biased region" description="Gly residues" evidence="1">
    <location>
        <begin position="39"/>
        <end position="48"/>
    </location>
</feature>
<feature type="signal peptide" evidence="2">
    <location>
        <begin position="1"/>
        <end position="24"/>
    </location>
</feature>
<proteinExistence type="predicted"/>